<evidence type="ECO:0000256" key="1">
    <source>
        <dbReference type="SAM" id="MobiDB-lite"/>
    </source>
</evidence>
<proteinExistence type="predicted"/>
<dbReference type="EMBL" id="BAAANV010000046">
    <property type="protein sequence ID" value="GAA1549170.1"/>
    <property type="molecule type" value="Genomic_DNA"/>
</dbReference>
<name>A0ABN2C076_9MICO</name>
<sequence length="72" mass="8042">MVSGASRRLQHQQSCDGEDREHRREAARDAQETLHCLPAFRSIRWPQSAAEHAVAPDKYSANTGDMPIRPGS</sequence>
<feature type="compositionally biased region" description="Basic and acidic residues" evidence="1">
    <location>
        <begin position="17"/>
        <end position="30"/>
    </location>
</feature>
<gene>
    <name evidence="2" type="ORF">GCM10009762_22890</name>
</gene>
<evidence type="ECO:0000313" key="2">
    <source>
        <dbReference type="EMBL" id="GAA1549170.1"/>
    </source>
</evidence>
<feature type="region of interest" description="Disordered" evidence="1">
    <location>
        <begin position="49"/>
        <end position="72"/>
    </location>
</feature>
<evidence type="ECO:0000313" key="3">
    <source>
        <dbReference type="Proteomes" id="UP001501288"/>
    </source>
</evidence>
<comment type="caution">
    <text evidence="2">The sequence shown here is derived from an EMBL/GenBank/DDBJ whole genome shotgun (WGS) entry which is preliminary data.</text>
</comment>
<protein>
    <submittedName>
        <fullName evidence="2">Uncharacterized protein</fullName>
    </submittedName>
</protein>
<organism evidence="2 3">
    <name type="scientific">Dermacoccus barathri</name>
    <dbReference type="NCBI Taxonomy" id="322601"/>
    <lineage>
        <taxon>Bacteria</taxon>
        <taxon>Bacillati</taxon>
        <taxon>Actinomycetota</taxon>
        <taxon>Actinomycetes</taxon>
        <taxon>Micrococcales</taxon>
        <taxon>Dermacoccaceae</taxon>
        <taxon>Dermacoccus</taxon>
    </lineage>
</organism>
<accession>A0ABN2C076</accession>
<reference evidence="2 3" key="1">
    <citation type="journal article" date="2019" name="Int. J. Syst. Evol. Microbiol.">
        <title>The Global Catalogue of Microorganisms (GCM) 10K type strain sequencing project: providing services to taxonomists for standard genome sequencing and annotation.</title>
        <authorList>
            <consortium name="The Broad Institute Genomics Platform"/>
            <consortium name="The Broad Institute Genome Sequencing Center for Infectious Disease"/>
            <person name="Wu L."/>
            <person name="Ma J."/>
        </authorList>
    </citation>
    <scope>NUCLEOTIDE SEQUENCE [LARGE SCALE GENOMIC DNA]</scope>
    <source>
        <strain evidence="2 3">JCM 14588</strain>
    </source>
</reference>
<keyword evidence="3" id="KW-1185">Reference proteome</keyword>
<dbReference type="Proteomes" id="UP001501288">
    <property type="component" value="Unassembled WGS sequence"/>
</dbReference>
<feature type="region of interest" description="Disordered" evidence="1">
    <location>
        <begin position="1"/>
        <end position="30"/>
    </location>
</feature>